<keyword evidence="3" id="KW-1185">Reference proteome</keyword>
<protein>
    <submittedName>
        <fullName evidence="2">Uncharacterized protein</fullName>
    </submittedName>
</protein>
<evidence type="ECO:0000313" key="3">
    <source>
        <dbReference type="Proteomes" id="UP000028924"/>
    </source>
</evidence>
<dbReference type="Proteomes" id="UP000028924">
    <property type="component" value="Unassembled WGS sequence"/>
</dbReference>
<proteinExistence type="predicted"/>
<dbReference type="EMBL" id="KL662104">
    <property type="protein sequence ID" value="KFM24024.1"/>
    <property type="molecule type" value="Genomic_DNA"/>
</dbReference>
<feature type="region of interest" description="Disordered" evidence="1">
    <location>
        <begin position="453"/>
        <end position="485"/>
    </location>
</feature>
<sequence length="485" mass="50461">MAPDGAFLTLEGFRAHSQLAHVAFQAARDEAEAFPADDVIVAALESAGPRRLPADVRPGTPAARAVDLALIRLGAASWTALFSEAAAERGCAERALYAGAVRAALARGTERYAHLTPRQAGQLEDDAVLRRRRVDRLPRLPPCRWDRDPPDLPAPTPGCRSSWAGSALRAVLAGAGPWEIPLTVSGGDEGPHACFHKPLPRRGANARQRQQRLQRAAALSLGGADGARRAEAVAVFALGTHRLAVHSRAGLCVLGGAWAQAAGCSATAERGEQGDGAAEREADDRIGAERTPCRVVLGVRVEYLPSPAREAATLDELAWLAAGLALDPEARGALVAAVHVPTARFLGTQALTREALERAGGDALAARRHAALRTLEGLLAAMEGLAEAGEYLVTGGRGPVVIYAALAPELQEEGRDVEEGTRGAARLPLSGVGLPDPHTVYDVHAAHAAGAAVGAGDPMDDPAVAPLWQPADPGVPQIADTLPPK</sequence>
<reference evidence="2 3" key="1">
    <citation type="journal article" date="2014" name="BMC Genomics">
        <title>Oil accumulation mechanisms of the oleaginous microalga Chlorella protothecoides revealed through its genome, transcriptomes, and proteomes.</title>
        <authorList>
            <person name="Gao C."/>
            <person name="Wang Y."/>
            <person name="Shen Y."/>
            <person name="Yan D."/>
            <person name="He X."/>
            <person name="Dai J."/>
            <person name="Wu Q."/>
        </authorList>
    </citation>
    <scope>NUCLEOTIDE SEQUENCE [LARGE SCALE GENOMIC DNA]</scope>
    <source>
        <strain evidence="2 3">0710</strain>
    </source>
</reference>
<dbReference type="STRING" id="3075.A0A087SE70"/>
<dbReference type="AlphaFoldDB" id="A0A087SE70"/>
<gene>
    <name evidence="2" type="ORF">F751_0208</name>
</gene>
<dbReference type="GeneID" id="23611599"/>
<organism evidence="2 3">
    <name type="scientific">Auxenochlorella protothecoides</name>
    <name type="common">Green microalga</name>
    <name type="synonym">Chlorella protothecoides</name>
    <dbReference type="NCBI Taxonomy" id="3075"/>
    <lineage>
        <taxon>Eukaryota</taxon>
        <taxon>Viridiplantae</taxon>
        <taxon>Chlorophyta</taxon>
        <taxon>core chlorophytes</taxon>
        <taxon>Trebouxiophyceae</taxon>
        <taxon>Chlorellales</taxon>
        <taxon>Chlorellaceae</taxon>
        <taxon>Auxenochlorella</taxon>
    </lineage>
</organism>
<dbReference type="RefSeq" id="XP_011396905.1">
    <property type="nucleotide sequence ID" value="XM_011398603.1"/>
</dbReference>
<name>A0A087SE70_AUXPR</name>
<dbReference type="KEGG" id="apro:F751_0208"/>
<evidence type="ECO:0000313" key="2">
    <source>
        <dbReference type="EMBL" id="KFM24024.1"/>
    </source>
</evidence>
<evidence type="ECO:0000256" key="1">
    <source>
        <dbReference type="SAM" id="MobiDB-lite"/>
    </source>
</evidence>
<accession>A0A087SE70</accession>